<reference evidence="6 7" key="1">
    <citation type="submission" date="2021-06" db="EMBL/GenBank/DDBJ databases">
        <title>Caerostris darwini draft genome.</title>
        <authorList>
            <person name="Kono N."/>
            <person name="Arakawa K."/>
        </authorList>
    </citation>
    <scope>NUCLEOTIDE SEQUENCE [LARGE SCALE GENOMIC DNA]</scope>
</reference>
<dbReference type="PANTHER" id="PTHR16001">
    <property type="entry name" value="ECTO-NOX DISULFIDE-THIOL EXCHANGER"/>
    <property type="match status" value="1"/>
</dbReference>
<evidence type="ECO:0000256" key="3">
    <source>
        <dbReference type="SAM" id="Coils"/>
    </source>
</evidence>
<dbReference type="InterPro" id="IPR000504">
    <property type="entry name" value="RRM_dom"/>
</dbReference>
<dbReference type="SMART" id="SM00360">
    <property type="entry name" value="RRM"/>
    <property type="match status" value="1"/>
</dbReference>
<feature type="coiled-coil region" evidence="3">
    <location>
        <begin position="573"/>
        <end position="621"/>
    </location>
</feature>
<comment type="caution">
    <text evidence="6">The sequence shown here is derived from an EMBL/GenBank/DDBJ whole genome shotgun (WGS) entry which is preliminary data.</text>
</comment>
<dbReference type="AlphaFoldDB" id="A0AAV4X398"/>
<dbReference type="EMBL" id="BPLQ01015518">
    <property type="protein sequence ID" value="GIY88625.1"/>
    <property type="molecule type" value="Genomic_DNA"/>
</dbReference>
<evidence type="ECO:0000256" key="4">
    <source>
        <dbReference type="SAM" id="MobiDB-lite"/>
    </source>
</evidence>
<dbReference type="SUPFAM" id="SSF54928">
    <property type="entry name" value="RNA-binding domain, RBD"/>
    <property type="match status" value="1"/>
</dbReference>
<sequence length="729" mass="82697">MEGSSNNSDYKNKSTSQNFDNSTSRPGPSSASIPWQERGSDRKPPKKRSHTEVNNWGRDKHLKSKSPDSAQNRELRQDEGKDIPNGDPIAITQQQRISPAISHPQQIPATISHQQHISPVMTQQQQITSTIPHPQITLTPNQMMQQQPLPYQPYAYNGSENFVDPNQANYAMPHYGMIMNPVMEQWPMSNGIIQPNSVSMNPSAASINVSNGMDMAVSSTGASIGAYPYMNMQNDPNMYGVPPPMPRFYPYPLMNGAEFQPLFNPLETITLSNAVLSPPLPGEKPTRHEKPGGCRTVYVGHLPENITEEIIREMFSRCGQICTIRMSKSHFCHIRFADMESVDQALLLSGFRIKIDGNEDPAYNSKIHVDYAVARDDQHDYECQQRALIREERHRHLQQFRAPSPPPVVHYSQSEASALGEKLRNEQTFKEALGILITWLERGECTKTNASIFYSLIQSINHHVNKLKVEKKECEEEFSKAKQKLENKNRAMQLDIKEVDKVYKAAAPQRVWDHFSRSQRAQIKLMKDNTSAVMESISHALVNDRVEEEMEICDSEDKPIEEEPVESPERKEIDDLNDKLNRLSLELTEATQNCEFYRQSCEEQKREIDRLKADLETLKIESENNTNPSPSNDIAGRSMTDVGIQCGVPRIDPTENETRLVSLIATFLHVHPFGASIDYICSYLNKIDSTVSTRDVESLMQRFNSIFKEVSTGIGATLEKKWIYVGFNS</sequence>
<organism evidence="6 7">
    <name type="scientific">Caerostris darwini</name>
    <dbReference type="NCBI Taxonomy" id="1538125"/>
    <lineage>
        <taxon>Eukaryota</taxon>
        <taxon>Metazoa</taxon>
        <taxon>Ecdysozoa</taxon>
        <taxon>Arthropoda</taxon>
        <taxon>Chelicerata</taxon>
        <taxon>Arachnida</taxon>
        <taxon>Araneae</taxon>
        <taxon>Araneomorphae</taxon>
        <taxon>Entelegynae</taxon>
        <taxon>Araneoidea</taxon>
        <taxon>Araneidae</taxon>
        <taxon>Caerostris</taxon>
    </lineage>
</organism>
<keyword evidence="7" id="KW-1185">Reference proteome</keyword>
<dbReference type="GO" id="GO:0016491">
    <property type="term" value="F:oxidoreductase activity"/>
    <property type="evidence" value="ECO:0007669"/>
    <property type="project" value="InterPro"/>
</dbReference>
<dbReference type="GO" id="GO:0003723">
    <property type="term" value="F:RNA binding"/>
    <property type="evidence" value="ECO:0007669"/>
    <property type="project" value="UniProtKB-UniRule"/>
</dbReference>
<dbReference type="InterPro" id="IPR012677">
    <property type="entry name" value="Nucleotide-bd_a/b_plait_sf"/>
</dbReference>
<gene>
    <name evidence="6" type="primary">ENOX1</name>
    <name evidence="6" type="ORF">CDAR_513281</name>
</gene>
<dbReference type="Proteomes" id="UP001054837">
    <property type="component" value="Unassembled WGS sequence"/>
</dbReference>
<feature type="compositionally biased region" description="Polar residues" evidence="4">
    <location>
        <begin position="1"/>
        <end position="33"/>
    </location>
</feature>
<dbReference type="InterPro" id="IPR035979">
    <property type="entry name" value="RBD_domain_sf"/>
</dbReference>
<evidence type="ECO:0000256" key="2">
    <source>
        <dbReference type="PROSITE-ProRule" id="PRU00176"/>
    </source>
</evidence>
<dbReference type="GO" id="GO:0007624">
    <property type="term" value="P:ultradian rhythm"/>
    <property type="evidence" value="ECO:0007669"/>
    <property type="project" value="InterPro"/>
</dbReference>
<feature type="region of interest" description="Disordered" evidence="4">
    <location>
        <begin position="1"/>
        <end position="88"/>
    </location>
</feature>
<accession>A0AAV4X398</accession>
<keyword evidence="3" id="KW-0175">Coiled coil</keyword>
<evidence type="ECO:0000313" key="7">
    <source>
        <dbReference type="Proteomes" id="UP001054837"/>
    </source>
</evidence>
<feature type="compositionally biased region" description="Basic and acidic residues" evidence="4">
    <location>
        <begin position="71"/>
        <end position="84"/>
    </location>
</feature>
<feature type="coiled-coil region" evidence="3">
    <location>
        <begin position="457"/>
        <end position="502"/>
    </location>
</feature>
<name>A0AAV4X398_9ARAC</name>
<feature type="domain" description="RRM" evidence="5">
    <location>
        <begin position="295"/>
        <end position="374"/>
    </location>
</feature>
<dbReference type="PROSITE" id="PS50102">
    <property type="entry name" value="RRM"/>
    <property type="match status" value="1"/>
</dbReference>
<dbReference type="PANTHER" id="PTHR16001:SF4">
    <property type="entry name" value="ECTO-NOX DISULFIDE-THIOL EXCHANGER 1-LIKE PROTEIN"/>
    <property type="match status" value="1"/>
</dbReference>
<dbReference type="GO" id="GO:0009897">
    <property type="term" value="C:external side of plasma membrane"/>
    <property type="evidence" value="ECO:0007669"/>
    <property type="project" value="InterPro"/>
</dbReference>
<evidence type="ECO:0000256" key="1">
    <source>
        <dbReference type="ARBA" id="ARBA00022884"/>
    </source>
</evidence>
<evidence type="ECO:0000313" key="6">
    <source>
        <dbReference type="EMBL" id="GIY88625.1"/>
    </source>
</evidence>
<keyword evidence="1 2" id="KW-0694">RNA-binding</keyword>
<proteinExistence type="predicted"/>
<dbReference type="Gene3D" id="3.30.70.330">
    <property type="match status" value="1"/>
</dbReference>
<evidence type="ECO:0000259" key="5">
    <source>
        <dbReference type="PROSITE" id="PS50102"/>
    </source>
</evidence>
<protein>
    <submittedName>
        <fullName evidence="6">Ecto-NOX disulfide-thiol exchanger 1</fullName>
    </submittedName>
</protein>
<dbReference type="Pfam" id="PF00076">
    <property type="entry name" value="RRM_1"/>
    <property type="match status" value="1"/>
</dbReference>
<dbReference type="InterPro" id="IPR038876">
    <property type="entry name" value="ENOX"/>
</dbReference>